<dbReference type="EMBL" id="CAJZBQ010000001">
    <property type="protein sequence ID" value="CAG9309973.1"/>
    <property type="molecule type" value="Genomic_DNA"/>
</dbReference>
<organism evidence="2 3">
    <name type="scientific">Blepharisma stoltei</name>
    <dbReference type="NCBI Taxonomy" id="1481888"/>
    <lineage>
        <taxon>Eukaryota</taxon>
        <taxon>Sar</taxon>
        <taxon>Alveolata</taxon>
        <taxon>Ciliophora</taxon>
        <taxon>Postciliodesmatophora</taxon>
        <taxon>Heterotrichea</taxon>
        <taxon>Heterotrichida</taxon>
        <taxon>Blepharismidae</taxon>
        <taxon>Blepharisma</taxon>
    </lineage>
</organism>
<evidence type="ECO:0000256" key="1">
    <source>
        <dbReference type="SAM" id="Coils"/>
    </source>
</evidence>
<dbReference type="AlphaFoldDB" id="A0AAU9ICV3"/>
<evidence type="ECO:0000313" key="2">
    <source>
        <dbReference type="EMBL" id="CAG9309973.1"/>
    </source>
</evidence>
<dbReference type="Proteomes" id="UP001162131">
    <property type="component" value="Unassembled WGS sequence"/>
</dbReference>
<name>A0AAU9ICV3_9CILI</name>
<evidence type="ECO:0000313" key="3">
    <source>
        <dbReference type="Proteomes" id="UP001162131"/>
    </source>
</evidence>
<reference evidence="2" key="1">
    <citation type="submission" date="2021-09" db="EMBL/GenBank/DDBJ databases">
        <authorList>
            <consortium name="AG Swart"/>
            <person name="Singh M."/>
            <person name="Singh A."/>
            <person name="Seah K."/>
            <person name="Emmerich C."/>
        </authorList>
    </citation>
    <scope>NUCLEOTIDE SEQUENCE</scope>
    <source>
        <strain evidence="2">ATCC30299</strain>
    </source>
</reference>
<sequence length="169" mass="19553">MELQQARLLLEQKEKYLKELALTLSTHIQDLSQVNEKISSLENVIQLKEKKFKRKSAQLEQEIKDKEIILARIKGLEGLLGSSNDPSFHKRSKTFSKGKTDTTANYLEFYSKLKNQKEINPVVETPVKVEEEKKDVFEIEMGNTSAITEEEILQELRDLGLEKIVNKYN</sequence>
<keyword evidence="1" id="KW-0175">Coiled coil</keyword>
<protein>
    <submittedName>
        <fullName evidence="2">Uncharacterized protein</fullName>
    </submittedName>
</protein>
<feature type="coiled-coil region" evidence="1">
    <location>
        <begin position="3"/>
        <end position="69"/>
    </location>
</feature>
<keyword evidence="3" id="KW-1185">Reference proteome</keyword>
<comment type="caution">
    <text evidence="2">The sequence shown here is derived from an EMBL/GenBank/DDBJ whole genome shotgun (WGS) entry which is preliminary data.</text>
</comment>
<gene>
    <name evidence="2" type="ORF">BSTOLATCC_MIC187</name>
</gene>
<proteinExistence type="predicted"/>
<accession>A0AAU9ICV3</accession>